<dbReference type="Gene3D" id="3.90.1570.50">
    <property type="match status" value="1"/>
</dbReference>
<keyword evidence="7 10" id="KW-0378">Hydrolase</keyword>
<evidence type="ECO:0000256" key="6">
    <source>
        <dbReference type="ARBA" id="ARBA00022759"/>
    </source>
</evidence>
<dbReference type="Pfam" id="PF04313">
    <property type="entry name" value="HSDR_N"/>
    <property type="match status" value="1"/>
</dbReference>
<keyword evidence="6" id="KW-0255">Endonuclease</keyword>
<dbReference type="InterPro" id="IPR021810">
    <property type="entry name" value="T1RH-like_C"/>
</dbReference>
<dbReference type="InterPro" id="IPR051268">
    <property type="entry name" value="Type-I_R_enzyme_R_subunit"/>
</dbReference>
<evidence type="ECO:0000259" key="11">
    <source>
        <dbReference type="PROSITE" id="PS51192"/>
    </source>
</evidence>
<dbReference type="PROSITE" id="PS51192">
    <property type="entry name" value="HELICASE_ATP_BIND_1"/>
    <property type="match status" value="1"/>
</dbReference>
<evidence type="ECO:0000256" key="7">
    <source>
        <dbReference type="ARBA" id="ARBA00022801"/>
    </source>
</evidence>
<dbReference type="GO" id="GO:0005524">
    <property type="term" value="F:ATP binding"/>
    <property type="evidence" value="ECO:0007669"/>
    <property type="project" value="UniProtKB-KW"/>
</dbReference>
<feature type="domain" description="Helicase ATP-binding" evidence="11">
    <location>
        <begin position="312"/>
        <end position="494"/>
    </location>
</feature>
<dbReference type="InterPro" id="IPR027417">
    <property type="entry name" value="P-loop_NTPase"/>
</dbReference>
<evidence type="ECO:0000313" key="13">
    <source>
        <dbReference type="Proteomes" id="UP000178109"/>
    </source>
</evidence>
<dbReference type="CDD" id="cd18800">
    <property type="entry name" value="SF2_C_EcoR124I-like"/>
    <property type="match status" value="1"/>
</dbReference>
<comment type="catalytic activity">
    <reaction evidence="1 10">
        <text>Endonucleolytic cleavage of DNA to give random double-stranded fragments with terminal 5'-phosphates, ATP is simultaneously hydrolyzed.</text>
        <dbReference type="EC" id="3.1.21.3"/>
    </reaction>
</comment>
<gene>
    <name evidence="12" type="ORF">A3H70_00565</name>
</gene>
<sequence length="1061" mass="118975">MPKMTESKVEEFVIELLEKQGFEYVGPEEQEAERKSLEEVILKGRLGRAIDNLNPDISSEAKEQALRQVLRLPSQNLMDNNEAFHTLLTEGVVIAENREQGLRGVRVQLVDFENIENNEFLVCNQFTVIQENITKRPDVVLFVNGLPLVVIELKNPADEQATVEKAFTQLQNYKTAIPLLFYYNALLIASDGLDAKTGTISSDQSRFLAWKSTDGKVEDKITVPQIETTIRGLLTKNVLLDLVRNFIVFEKQKTEDLATSIISVITAKKAAAYHQYFAVNKAIESTLRAAVATVADQVHEPPATYGLPSVSAQPPGDHKAGVVWHTQGSGKSLSMVFYTGKIVQTMDNPTIVVLTDRNDLDDQLFDTFAGCKQLLRQEPVQAQSREKLKELLRTTGGGIVFTTIQKFFPEDQSTQFDLLSERKNIVVIADEAHRSQYGFKARTIYTKDGARTTYGFAKYVRDALPQASFIGFTGTPIEKGDVNTPAVFGHYIDIYDIAQAVKDNATVKIYYESRLVKIHLKPEEKAQLDEEIESIIENEEATASEQAKARWARIEAIVGHPDRIQTVAKDIIDHFEQRQAALEGKGLIVCMSRRIAVDLYKQIMALRPNWHSDDPKHGAIKVVMTSSSSDPADWQKHHTNKTGRKALAERFKDERDPLQLVIVRDMWLTGFDAPCLHTMYIDKQMRGHNLMQAIARVNRVFKDKTGGLIVDYIGIASDLKEALATYSASGGKGAPALDQEEAVATMLEKFETVEQILAGFAYQEYFGATTQRKLALILEAQEHILGLDDGKERFIQQVTLLSQVFALSVPHAKALELKDAIGFFQAVKTRLVKFEPIGIGRTSIEIETAIKQIVDKAVVAEGVVDVFDAAGIKKPDISILSDEFLAEVQHMERRNLAVELLKKILGDEIRTRGRRNMIQGKKFSDMLEAVIKRYQNNLLTAAQVIDELIRLAKDIKELDKRGDDLNLGELELAFYDALANNANAREVLGDKQLAVIAVEVFKSVRGNATIDWTLKETVRARLRRDVKRILNKFGYPPDEQLVATENVLKQAELLANELKNR</sequence>
<dbReference type="InterPro" id="IPR014001">
    <property type="entry name" value="Helicase_ATP-bd"/>
</dbReference>
<keyword evidence="4 10" id="KW-0547">Nucleotide-binding</keyword>
<dbReference type="EC" id="3.1.21.3" evidence="10"/>
<comment type="similarity">
    <text evidence="2 10">Belongs to the HsdR family.</text>
</comment>
<name>A0A1G2BXR9_9BACT</name>
<dbReference type="Proteomes" id="UP000178109">
    <property type="component" value="Unassembled WGS sequence"/>
</dbReference>
<evidence type="ECO:0000256" key="9">
    <source>
        <dbReference type="ARBA" id="ARBA00023125"/>
    </source>
</evidence>
<dbReference type="Pfam" id="PF18766">
    <property type="entry name" value="SWI2_SNF2"/>
    <property type="match status" value="1"/>
</dbReference>
<keyword evidence="5 10" id="KW-0680">Restriction system</keyword>
<dbReference type="SMART" id="SM00487">
    <property type="entry name" value="DEXDc"/>
    <property type="match status" value="1"/>
</dbReference>
<dbReference type="CDD" id="cd18030">
    <property type="entry name" value="DEXHc_RE_I_HsdR"/>
    <property type="match status" value="1"/>
</dbReference>
<dbReference type="AlphaFoldDB" id="A0A1G2BXR9"/>
<organism evidence="12 13">
    <name type="scientific">Candidatus Komeilibacteria bacterium RIFCSPLOWO2_02_FULL_48_11</name>
    <dbReference type="NCBI Taxonomy" id="1798553"/>
    <lineage>
        <taxon>Bacteria</taxon>
        <taxon>Candidatus Komeiliibacteriota</taxon>
    </lineage>
</organism>
<keyword evidence="3" id="KW-0540">Nuclease</keyword>
<evidence type="ECO:0000256" key="1">
    <source>
        <dbReference type="ARBA" id="ARBA00000851"/>
    </source>
</evidence>
<dbReference type="STRING" id="1798553.A3H70_00565"/>
<dbReference type="CDD" id="cd22332">
    <property type="entry name" value="HsdR_N"/>
    <property type="match status" value="1"/>
</dbReference>
<evidence type="ECO:0000256" key="4">
    <source>
        <dbReference type="ARBA" id="ARBA00022741"/>
    </source>
</evidence>
<dbReference type="GO" id="GO:0004386">
    <property type="term" value="F:helicase activity"/>
    <property type="evidence" value="ECO:0007669"/>
    <property type="project" value="UniProtKB-KW"/>
</dbReference>
<keyword evidence="9 10" id="KW-0238">DNA-binding</keyword>
<evidence type="ECO:0000256" key="8">
    <source>
        <dbReference type="ARBA" id="ARBA00022840"/>
    </source>
</evidence>
<dbReference type="Pfam" id="PF22679">
    <property type="entry name" value="T1R_D3-like"/>
    <property type="match status" value="1"/>
</dbReference>
<protein>
    <recommendedName>
        <fullName evidence="10">Type I restriction enzyme endonuclease subunit</fullName>
        <shortName evidence="10">R protein</shortName>
        <ecNumber evidence="10">3.1.21.3</ecNumber>
    </recommendedName>
</protein>
<evidence type="ECO:0000256" key="2">
    <source>
        <dbReference type="ARBA" id="ARBA00008598"/>
    </source>
</evidence>
<keyword evidence="12" id="KW-0347">Helicase</keyword>
<dbReference type="Pfam" id="PF11867">
    <property type="entry name" value="T1RH-like_C"/>
    <property type="match status" value="1"/>
</dbReference>
<dbReference type="GO" id="GO:0003677">
    <property type="term" value="F:DNA binding"/>
    <property type="evidence" value="ECO:0007669"/>
    <property type="project" value="UniProtKB-KW"/>
</dbReference>
<evidence type="ECO:0000313" key="12">
    <source>
        <dbReference type="EMBL" id="OGY92987.1"/>
    </source>
</evidence>
<reference evidence="12 13" key="1">
    <citation type="journal article" date="2016" name="Nat. Commun.">
        <title>Thousands of microbial genomes shed light on interconnected biogeochemical processes in an aquifer system.</title>
        <authorList>
            <person name="Anantharaman K."/>
            <person name="Brown C.T."/>
            <person name="Hug L.A."/>
            <person name="Sharon I."/>
            <person name="Castelle C.J."/>
            <person name="Probst A.J."/>
            <person name="Thomas B.C."/>
            <person name="Singh A."/>
            <person name="Wilkins M.J."/>
            <person name="Karaoz U."/>
            <person name="Brodie E.L."/>
            <person name="Williams K.H."/>
            <person name="Hubbard S.S."/>
            <person name="Banfield J.F."/>
        </authorList>
    </citation>
    <scope>NUCLEOTIDE SEQUENCE [LARGE SCALE GENOMIC DNA]</scope>
</reference>
<dbReference type="PANTHER" id="PTHR30195:SF15">
    <property type="entry name" value="TYPE I RESTRICTION ENZYME HINDI ENDONUCLEASE SUBUNIT"/>
    <property type="match status" value="1"/>
</dbReference>
<dbReference type="InterPro" id="IPR007409">
    <property type="entry name" value="Restrct_endonuc_type1_HsdR_N"/>
</dbReference>
<accession>A0A1G2BXR9</accession>
<comment type="caution">
    <text evidence="12">The sequence shown here is derived from an EMBL/GenBank/DDBJ whole genome shotgun (WGS) entry which is preliminary data.</text>
</comment>
<dbReference type="GO" id="GO:0009307">
    <property type="term" value="P:DNA restriction-modification system"/>
    <property type="evidence" value="ECO:0007669"/>
    <property type="project" value="UniProtKB-KW"/>
</dbReference>
<dbReference type="InterPro" id="IPR040980">
    <property type="entry name" value="SWI2_SNF2"/>
</dbReference>
<proteinExistence type="inferred from homology"/>
<dbReference type="SUPFAM" id="SSF52540">
    <property type="entry name" value="P-loop containing nucleoside triphosphate hydrolases"/>
    <property type="match status" value="2"/>
</dbReference>
<dbReference type="Gene3D" id="3.40.50.300">
    <property type="entry name" value="P-loop containing nucleotide triphosphate hydrolases"/>
    <property type="match status" value="2"/>
</dbReference>
<dbReference type="GO" id="GO:0009035">
    <property type="term" value="F:type I site-specific deoxyribonuclease activity"/>
    <property type="evidence" value="ECO:0007669"/>
    <property type="project" value="UniProtKB-EC"/>
</dbReference>
<dbReference type="PANTHER" id="PTHR30195">
    <property type="entry name" value="TYPE I SITE-SPECIFIC DEOXYRIBONUCLEASE PROTEIN SUBUNIT M AND R"/>
    <property type="match status" value="1"/>
</dbReference>
<dbReference type="EMBL" id="MHKO01000008">
    <property type="protein sequence ID" value="OGY92987.1"/>
    <property type="molecule type" value="Genomic_DNA"/>
</dbReference>
<comment type="function">
    <text evidence="10">Subunit R is required for both nuclease and ATPase activities, but not for modification.</text>
</comment>
<evidence type="ECO:0000256" key="10">
    <source>
        <dbReference type="RuleBase" id="RU364115"/>
    </source>
</evidence>
<evidence type="ECO:0000256" key="3">
    <source>
        <dbReference type="ARBA" id="ARBA00022722"/>
    </source>
</evidence>
<dbReference type="NCBIfam" id="TIGR00348">
    <property type="entry name" value="hsdR"/>
    <property type="match status" value="1"/>
</dbReference>
<comment type="subunit">
    <text evidence="10">The type I restriction/modification system is composed of three polypeptides R, M and S.</text>
</comment>
<keyword evidence="8 10" id="KW-0067">ATP-binding</keyword>
<dbReference type="InterPro" id="IPR055180">
    <property type="entry name" value="HsdR_RecA-like_helicase_dom_2"/>
</dbReference>
<dbReference type="InterPro" id="IPR004473">
    <property type="entry name" value="Restrct_endonuc_typeI_HsdR"/>
</dbReference>
<evidence type="ECO:0000256" key="5">
    <source>
        <dbReference type="ARBA" id="ARBA00022747"/>
    </source>
</evidence>